<evidence type="ECO:0000256" key="1">
    <source>
        <dbReference type="ARBA" id="ARBA00004141"/>
    </source>
</evidence>
<evidence type="ECO:0000313" key="10">
    <source>
        <dbReference type="Proteomes" id="UP000887229"/>
    </source>
</evidence>
<evidence type="ECO:0000259" key="8">
    <source>
        <dbReference type="Pfam" id="PF20684"/>
    </source>
</evidence>
<dbReference type="PANTHER" id="PTHR33048:SF108">
    <property type="entry name" value="INTEGRAL MEMBRANE PROTEIN"/>
    <property type="match status" value="1"/>
</dbReference>
<evidence type="ECO:0000256" key="7">
    <source>
        <dbReference type="SAM" id="Phobius"/>
    </source>
</evidence>
<feature type="transmembrane region" description="Helical" evidence="7">
    <location>
        <begin position="151"/>
        <end position="171"/>
    </location>
</feature>
<dbReference type="PANTHER" id="PTHR33048">
    <property type="entry name" value="PTH11-LIKE INTEGRAL MEMBRANE PROTEIN (AFU_ORTHOLOGUE AFUA_5G11245)"/>
    <property type="match status" value="1"/>
</dbReference>
<feature type="transmembrane region" description="Helical" evidence="7">
    <location>
        <begin position="270"/>
        <end position="292"/>
    </location>
</feature>
<dbReference type="Proteomes" id="UP000887229">
    <property type="component" value="Unassembled WGS sequence"/>
</dbReference>
<keyword evidence="3 7" id="KW-1133">Transmembrane helix</keyword>
<dbReference type="OrthoDB" id="4682787at2759"/>
<dbReference type="GeneID" id="70288326"/>
<feature type="transmembrane region" description="Helical" evidence="7">
    <location>
        <begin position="72"/>
        <end position="95"/>
    </location>
</feature>
<name>A0A9P8CPD9_9HYPO</name>
<keyword evidence="2 7" id="KW-0812">Transmembrane</keyword>
<feature type="region of interest" description="Disordered" evidence="6">
    <location>
        <begin position="311"/>
        <end position="343"/>
    </location>
</feature>
<feature type="transmembrane region" description="Helical" evidence="7">
    <location>
        <begin position="231"/>
        <end position="250"/>
    </location>
</feature>
<keyword evidence="10" id="KW-1185">Reference proteome</keyword>
<organism evidence="9 10">
    <name type="scientific">Emericellopsis atlantica</name>
    <dbReference type="NCBI Taxonomy" id="2614577"/>
    <lineage>
        <taxon>Eukaryota</taxon>
        <taxon>Fungi</taxon>
        <taxon>Dikarya</taxon>
        <taxon>Ascomycota</taxon>
        <taxon>Pezizomycotina</taxon>
        <taxon>Sordariomycetes</taxon>
        <taxon>Hypocreomycetidae</taxon>
        <taxon>Hypocreales</taxon>
        <taxon>Bionectriaceae</taxon>
        <taxon>Emericellopsis</taxon>
    </lineage>
</organism>
<dbReference type="RefSeq" id="XP_046117949.1">
    <property type="nucleotide sequence ID" value="XM_046257423.1"/>
</dbReference>
<feature type="region of interest" description="Disordered" evidence="6">
    <location>
        <begin position="382"/>
        <end position="444"/>
    </location>
</feature>
<proteinExistence type="inferred from homology"/>
<dbReference type="GO" id="GO:0016020">
    <property type="term" value="C:membrane"/>
    <property type="evidence" value="ECO:0007669"/>
    <property type="project" value="UniProtKB-SubCell"/>
</dbReference>
<feature type="transmembrane region" description="Helical" evidence="7">
    <location>
        <begin position="200"/>
        <end position="219"/>
    </location>
</feature>
<comment type="similarity">
    <text evidence="5">Belongs to the SAT4 family.</text>
</comment>
<evidence type="ECO:0000256" key="3">
    <source>
        <dbReference type="ARBA" id="ARBA00022989"/>
    </source>
</evidence>
<protein>
    <recommendedName>
        <fullName evidence="8">Rhodopsin domain-containing protein</fullName>
    </recommendedName>
</protein>
<dbReference type="EMBL" id="MU251255">
    <property type="protein sequence ID" value="KAG9254025.1"/>
    <property type="molecule type" value="Genomic_DNA"/>
</dbReference>
<dbReference type="Pfam" id="PF20684">
    <property type="entry name" value="Fung_rhodopsin"/>
    <property type="match status" value="1"/>
</dbReference>
<reference evidence="9" key="1">
    <citation type="journal article" date="2021" name="IMA Fungus">
        <title>Genomic characterization of three marine fungi, including Emericellopsis atlantica sp. nov. with signatures of a generalist lifestyle and marine biomass degradation.</title>
        <authorList>
            <person name="Hagestad O.C."/>
            <person name="Hou L."/>
            <person name="Andersen J.H."/>
            <person name="Hansen E.H."/>
            <person name="Altermark B."/>
            <person name="Li C."/>
            <person name="Kuhnert E."/>
            <person name="Cox R.J."/>
            <person name="Crous P.W."/>
            <person name="Spatafora J.W."/>
            <person name="Lail K."/>
            <person name="Amirebrahimi M."/>
            <person name="Lipzen A."/>
            <person name="Pangilinan J."/>
            <person name="Andreopoulos W."/>
            <person name="Hayes R.D."/>
            <person name="Ng V."/>
            <person name="Grigoriev I.V."/>
            <person name="Jackson S.A."/>
            <person name="Sutton T.D.S."/>
            <person name="Dobson A.D.W."/>
            <person name="Rama T."/>
        </authorList>
    </citation>
    <scope>NUCLEOTIDE SEQUENCE</scope>
    <source>
        <strain evidence="9">TS7</strain>
    </source>
</reference>
<sequence length="444" mass="48935">MGVIDLRLTIRADYPGVVPPPPGVTPDLTNSHSTGKTVHICFLAVCTGLMAIFFAARAWVRVRVMKRILFEDVMYLAAFLSTMVFVTSSSMAIKAGAGRHAWNLTVEQYEEALKWFYANTVIYCPAAYFTKVTLLLLTARVYAVERVVARVIYAFIWGLLIAFIPLMILKICICDPVPSFWRQDIQGTCLAQRRIFVADAALAVVSDVMIMAVPIIVTTKLRVSLAKKIKIIGLLGAGGVAIAVTIWRLVKIVESQYSHDTTAGWRLLNILTILELSIGLMCSCLPSVNIIWERSRHAAWFGVAPYTTRKTHKKDKPANMPKLRAKNKAADAPWLTATPKPGQASTTLDFDRELALFTGHDPDDTDSPDDLYATQRATSLDGRREGWLDSDTLAPPATATTGASSWTQQRSPIDSALTTVSGNRPWESIWDGNPNTRGSKDSMS</sequence>
<evidence type="ECO:0000256" key="6">
    <source>
        <dbReference type="SAM" id="MobiDB-lite"/>
    </source>
</evidence>
<dbReference type="InterPro" id="IPR049326">
    <property type="entry name" value="Rhodopsin_dom_fungi"/>
</dbReference>
<gene>
    <name evidence="9" type="ORF">F5Z01DRAFT_112007</name>
</gene>
<feature type="compositionally biased region" description="Low complexity" evidence="6">
    <location>
        <begin position="392"/>
        <end position="403"/>
    </location>
</feature>
<feature type="transmembrane region" description="Helical" evidence="7">
    <location>
        <begin position="37"/>
        <end position="60"/>
    </location>
</feature>
<comment type="subcellular location">
    <subcellularLocation>
        <location evidence="1">Membrane</location>
        <topology evidence="1">Multi-pass membrane protein</topology>
    </subcellularLocation>
</comment>
<feature type="compositionally biased region" description="Polar residues" evidence="6">
    <location>
        <begin position="404"/>
        <end position="422"/>
    </location>
</feature>
<evidence type="ECO:0000256" key="4">
    <source>
        <dbReference type="ARBA" id="ARBA00023136"/>
    </source>
</evidence>
<keyword evidence="4 7" id="KW-0472">Membrane</keyword>
<feature type="transmembrane region" description="Helical" evidence="7">
    <location>
        <begin position="115"/>
        <end position="139"/>
    </location>
</feature>
<evidence type="ECO:0000256" key="5">
    <source>
        <dbReference type="ARBA" id="ARBA00038359"/>
    </source>
</evidence>
<evidence type="ECO:0000256" key="2">
    <source>
        <dbReference type="ARBA" id="ARBA00022692"/>
    </source>
</evidence>
<comment type="caution">
    <text evidence="9">The sequence shown here is derived from an EMBL/GenBank/DDBJ whole genome shotgun (WGS) entry which is preliminary data.</text>
</comment>
<dbReference type="AlphaFoldDB" id="A0A9P8CPD9"/>
<evidence type="ECO:0000313" key="9">
    <source>
        <dbReference type="EMBL" id="KAG9254025.1"/>
    </source>
</evidence>
<feature type="domain" description="Rhodopsin" evidence="8">
    <location>
        <begin position="56"/>
        <end position="292"/>
    </location>
</feature>
<accession>A0A9P8CPD9</accession>
<dbReference type="InterPro" id="IPR052337">
    <property type="entry name" value="SAT4-like"/>
</dbReference>